<keyword evidence="13" id="KW-0449">Lipoprotein</keyword>
<feature type="binding site" evidence="11">
    <location>
        <position position="298"/>
    </location>
    <ligand>
        <name>Mg(2+)</name>
        <dbReference type="ChEBI" id="CHEBI:18420"/>
    </ligand>
</feature>
<keyword evidence="6 10" id="KW-0274">FAD</keyword>
<evidence type="ECO:0000313" key="14">
    <source>
        <dbReference type="Proteomes" id="UP000001508"/>
    </source>
</evidence>
<proteinExistence type="inferred from homology"/>
<dbReference type="EC" id="2.7.1.180" evidence="1 10"/>
<dbReference type="PIRSF" id="PIRSF006268">
    <property type="entry name" value="ApbE"/>
    <property type="match status" value="1"/>
</dbReference>
<evidence type="ECO:0000256" key="7">
    <source>
        <dbReference type="ARBA" id="ARBA00022842"/>
    </source>
</evidence>
<dbReference type="SUPFAM" id="SSF143631">
    <property type="entry name" value="ApbE-like"/>
    <property type="match status" value="1"/>
</dbReference>
<dbReference type="KEGG" id="dak:DaAHT2_0041"/>
<dbReference type="InParanoid" id="D6Z598"/>
<comment type="cofactor">
    <cofactor evidence="11">
        <name>Mg(2+)</name>
        <dbReference type="ChEBI" id="CHEBI:18420"/>
    </cofactor>
    <cofactor evidence="11">
        <name>Mn(2+)</name>
        <dbReference type="ChEBI" id="CHEBI:29035"/>
    </cofactor>
    <text evidence="11">Magnesium. Can also use manganese.</text>
</comment>
<keyword evidence="4 10" id="KW-0808">Transferase</keyword>
<dbReference type="InterPro" id="IPR003374">
    <property type="entry name" value="ApbE-like_sf"/>
</dbReference>
<evidence type="ECO:0000313" key="13">
    <source>
        <dbReference type="EMBL" id="ADH84755.1"/>
    </source>
</evidence>
<gene>
    <name evidence="13" type="ordered locus">DaAHT2_0041</name>
</gene>
<evidence type="ECO:0000256" key="6">
    <source>
        <dbReference type="ARBA" id="ARBA00022827"/>
    </source>
</evidence>
<protein>
    <recommendedName>
        <fullName evidence="2 10">FAD:protein FMN transferase</fullName>
        <ecNumber evidence="1 10">2.7.1.180</ecNumber>
    </recommendedName>
    <alternativeName>
        <fullName evidence="8 10">Flavin transferase</fullName>
    </alternativeName>
</protein>
<keyword evidence="14" id="KW-1185">Reference proteome</keyword>
<evidence type="ECO:0000256" key="3">
    <source>
        <dbReference type="ARBA" id="ARBA00022630"/>
    </source>
</evidence>
<feature type="transmembrane region" description="Helical" evidence="12">
    <location>
        <begin position="20"/>
        <end position="37"/>
    </location>
</feature>
<dbReference type="EMBL" id="CP001940">
    <property type="protein sequence ID" value="ADH84755.1"/>
    <property type="molecule type" value="Genomic_DNA"/>
</dbReference>
<keyword evidence="12" id="KW-0472">Membrane</keyword>
<dbReference type="Pfam" id="PF02424">
    <property type="entry name" value="ApbE"/>
    <property type="match status" value="1"/>
</dbReference>
<dbReference type="PANTHER" id="PTHR30040:SF2">
    <property type="entry name" value="FAD:PROTEIN FMN TRANSFERASE"/>
    <property type="match status" value="1"/>
</dbReference>
<evidence type="ECO:0000256" key="1">
    <source>
        <dbReference type="ARBA" id="ARBA00011955"/>
    </source>
</evidence>
<dbReference type="GO" id="GO:0046872">
    <property type="term" value="F:metal ion binding"/>
    <property type="evidence" value="ECO:0007669"/>
    <property type="project" value="UniProtKB-UniRule"/>
</dbReference>
<keyword evidence="7 10" id="KW-0460">Magnesium</keyword>
<dbReference type="AlphaFoldDB" id="D6Z598"/>
<evidence type="ECO:0000256" key="12">
    <source>
        <dbReference type="SAM" id="Phobius"/>
    </source>
</evidence>
<evidence type="ECO:0000256" key="2">
    <source>
        <dbReference type="ARBA" id="ARBA00016337"/>
    </source>
</evidence>
<evidence type="ECO:0000256" key="11">
    <source>
        <dbReference type="PIRSR" id="PIRSR006268-2"/>
    </source>
</evidence>
<dbReference type="OrthoDB" id="9778595at2"/>
<feature type="binding site" evidence="11">
    <location>
        <position position="294"/>
    </location>
    <ligand>
        <name>Mg(2+)</name>
        <dbReference type="ChEBI" id="CHEBI:18420"/>
    </ligand>
</feature>
<dbReference type="Gene3D" id="3.10.520.10">
    <property type="entry name" value="ApbE-like domains"/>
    <property type="match status" value="1"/>
</dbReference>
<comment type="similarity">
    <text evidence="10">Belongs to the ApbE family.</text>
</comment>
<keyword evidence="12" id="KW-1133">Transmembrane helix</keyword>
<reference evidence="14" key="1">
    <citation type="submission" date="2010-02" db="EMBL/GenBank/DDBJ databases">
        <title>Complete sequence of Desulfurivibrio alkaliphilus AHT2.</title>
        <authorList>
            <consortium name="US DOE Joint Genome Institute"/>
            <person name="Pitluck S."/>
            <person name="Chertkov O."/>
            <person name="Detter J.C."/>
            <person name="Han C."/>
            <person name="Tapia R."/>
            <person name="Larimer F."/>
            <person name="Land M."/>
            <person name="Hauser L."/>
            <person name="Kyrpides N."/>
            <person name="Mikhailova N."/>
            <person name="Sorokin D.Y."/>
            <person name="Muyzer G."/>
            <person name="Woyke T."/>
        </authorList>
    </citation>
    <scope>NUCLEOTIDE SEQUENCE [LARGE SCALE GENOMIC DNA]</scope>
    <source>
        <strain evidence="14">DSM 19089 / UNIQEM U267 / AHT2</strain>
    </source>
</reference>
<dbReference type="FunCoup" id="D6Z598">
    <property type="interactions" value="86"/>
</dbReference>
<evidence type="ECO:0000256" key="8">
    <source>
        <dbReference type="ARBA" id="ARBA00031306"/>
    </source>
</evidence>
<dbReference type="HOGENOM" id="CLU_044403_2_0_7"/>
<dbReference type="Proteomes" id="UP000001508">
    <property type="component" value="Chromosome"/>
</dbReference>
<dbReference type="GO" id="GO:0016740">
    <property type="term" value="F:transferase activity"/>
    <property type="evidence" value="ECO:0007669"/>
    <property type="project" value="UniProtKB-UniRule"/>
</dbReference>
<dbReference type="RefSeq" id="WP_013162286.1">
    <property type="nucleotide sequence ID" value="NC_014216.1"/>
</dbReference>
<name>D6Z598_DESAT</name>
<keyword evidence="3 10" id="KW-0285">Flavoprotein</keyword>
<feature type="binding site" evidence="11">
    <location>
        <position position="182"/>
    </location>
    <ligand>
        <name>Mg(2+)</name>
        <dbReference type="ChEBI" id="CHEBI:18420"/>
    </ligand>
</feature>
<evidence type="ECO:0000256" key="9">
    <source>
        <dbReference type="ARBA" id="ARBA00048540"/>
    </source>
</evidence>
<keyword evidence="5 10" id="KW-0479">Metal-binding</keyword>
<dbReference type="PANTHER" id="PTHR30040">
    <property type="entry name" value="THIAMINE BIOSYNTHESIS LIPOPROTEIN APBE"/>
    <property type="match status" value="1"/>
</dbReference>
<sequence>MAESEKEQGAVFSRRSALKIFALAGAAGAFGLTFAGGERGWQVVRRGQVLMGTPVDLVVYSRDRDQAQAAVAATLARMGELESRLSRFNPDSEVGRLNRSGEIDEAGEDLLAVLALAQQVSAKSDGAFDITTLPLLLRHQQGLTADPDQIAAARRAVAYEQLQVGKRRVRLGRPGMGITLDGIGKGYIVDRGVDTLAAHGFDRVYVAAGGDLVARGGKPRNEPWRIGIAPPRPGMNRELAVVAGDNLAVATSGDYLQHFSADYRHHHIINPRTGFSPPQLASCTVTAPDAALADALATACLVLGLPDSLDLLAAFPGCEGYFIDKDLKVRHTDGFRV</sequence>
<dbReference type="InterPro" id="IPR024932">
    <property type="entry name" value="ApbE"/>
</dbReference>
<dbReference type="STRING" id="589865.DaAHT2_0041"/>
<evidence type="ECO:0000256" key="10">
    <source>
        <dbReference type="PIRNR" id="PIRNR006268"/>
    </source>
</evidence>
<keyword evidence="12" id="KW-0812">Transmembrane</keyword>
<comment type="catalytic activity">
    <reaction evidence="9 10">
        <text>L-threonyl-[protein] + FAD = FMN-L-threonyl-[protein] + AMP + H(+)</text>
        <dbReference type="Rhea" id="RHEA:36847"/>
        <dbReference type="Rhea" id="RHEA-COMP:11060"/>
        <dbReference type="Rhea" id="RHEA-COMP:11061"/>
        <dbReference type="ChEBI" id="CHEBI:15378"/>
        <dbReference type="ChEBI" id="CHEBI:30013"/>
        <dbReference type="ChEBI" id="CHEBI:57692"/>
        <dbReference type="ChEBI" id="CHEBI:74257"/>
        <dbReference type="ChEBI" id="CHEBI:456215"/>
        <dbReference type="EC" id="2.7.1.180"/>
    </reaction>
</comment>
<organism evidence="13 14">
    <name type="scientific">Desulfurivibrio alkaliphilus (strain DSM 19089 / UNIQEM U267 / AHT2)</name>
    <dbReference type="NCBI Taxonomy" id="589865"/>
    <lineage>
        <taxon>Bacteria</taxon>
        <taxon>Pseudomonadati</taxon>
        <taxon>Thermodesulfobacteriota</taxon>
        <taxon>Desulfobulbia</taxon>
        <taxon>Desulfobulbales</taxon>
        <taxon>Desulfobulbaceae</taxon>
        <taxon>Desulfurivibrio</taxon>
    </lineage>
</organism>
<evidence type="ECO:0000256" key="5">
    <source>
        <dbReference type="ARBA" id="ARBA00022723"/>
    </source>
</evidence>
<dbReference type="eggNOG" id="COG1477">
    <property type="taxonomic scope" value="Bacteria"/>
</dbReference>
<evidence type="ECO:0000256" key="4">
    <source>
        <dbReference type="ARBA" id="ARBA00022679"/>
    </source>
</evidence>
<accession>D6Z598</accession>